<dbReference type="GO" id="GO:0016747">
    <property type="term" value="F:acyltransferase activity, transferring groups other than amino-acyl groups"/>
    <property type="evidence" value="ECO:0007669"/>
    <property type="project" value="InterPro"/>
</dbReference>
<dbReference type="AlphaFoldDB" id="A0A4R5CY59"/>
<name>A0A4R5CY59_9ACTN</name>
<proteinExistence type="predicted"/>
<sequence>MSIQTITVRGAAPADTDTLAATLAEAFQSDPVLSWCYPDVAARARILPTAFRVILEAAIPHGGVETALGGVAASVWVPPTAEIDDERMVGDLATASEQYADRMFTAMGLLDEHHPTHREHQYLFILGTRDAWQSQGLGTALLRSVLSGCDRDGVPAYLEATSERNRSLYERHGFETTKVIRLPDGPPLWCMWREPA</sequence>
<dbReference type="InterPro" id="IPR016181">
    <property type="entry name" value="Acyl_CoA_acyltransferase"/>
</dbReference>
<dbReference type="OrthoDB" id="7057833at2"/>
<evidence type="ECO:0000259" key="1">
    <source>
        <dbReference type="PROSITE" id="PS51186"/>
    </source>
</evidence>
<organism evidence="2 3">
    <name type="scientific">Jiangella asiatica</name>
    <dbReference type="NCBI Taxonomy" id="2530372"/>
    <lineage>
        <taxon>Bacteria</taxon>
        <taxon>Bacillati</taxon>
        <taxon>Actinomycetota</taxon>
        <taxon>Actinomycetes</taxon>
        <taxon>Jiangellales</taxon>
        <taxon>Jiangellaceae</taxon>
        <taxon>Jiangella</taxon>
    </lineage>
</organism>
<dbReference type="Pfam" id="PF13673">
    <property type="entry name" value="Acetyltransf_10"/>
    <property type="match status" value="1"/>
</dbReference>
<protein>
    <submittedName>
        <fullName evidence="2">GNAT family N-acetyltransferase</fullName>
    </submittedName>
</protein>
<feature type="domain" description="N-acetyltransferase" evidence="1">
    <location>
        <begin position="6"/>
        <end position="193"/>
    </location>
</feature>
<reference evidence="2 3" key="1">
    <citation type="submission" date="2019-03" db="EMBL/GenBank/DDBJ databases">
        <title>Draft genome sequences of novel Actinobacteria.</title>
        <authorList>
            <person name="Sahin N."/>
            <person name="Ay H."/>
            <person name="Saygin H."/>
        </authorList>
    </citation>
    <scope>NUCLEOTIDE SEQUENCE [LARGE SCALE GENOMIC DNA]</scope>
    <source>
        <strain evidence="2 3">5K138</strain>
    </source>
</reference>
<keyword evidence="3" id="KW-1185">Reference proteome</keyword>
<evidence type="ECO:0000313" key="2">
    <source>
        <dbReference type="EMBL" id="TDE02793.1"/>
    </source>
</evidence>
<dbReference type="RefSeq" id="WP_131898194.1">
    <property type="nucleotide sequence ID" value="NZ_SMKZ01000034.1"/>
</dbReference>
<accession>A0A4R5CY59</accession>
<comment type="caution">
    <text evidence="2">The sequence shown here is derived from an EMBL/GenBank/DDBJ whole genome shotgun (WGS) entry which is preliminary data.</text>
</comment>
<dbReference type="InParanoid" id="A0A4R5CY59"/>
<dbReference type="InterPro" id="IPR000182">
    <property type="entry name" value="GNAT_dom"/>
</dbReference>
<dbReference type="EMBL" id="SMKZ01000034">
    <property type="protein sequence ID" value="TDE02793.1"/>
    <property type="molecule type" value="Genomic_DNA"/>
</dbReference>
<dbReference type="Gene3D" id="3.40.630.30">
    <property type="match status" value="1"/>
</dbReference>
<evidence type="ECO:0000313" key="3">
    <source>
        <dbReference type="Proteomes" id="UP000294739"/>
    </source>
</evidence>
<dbReference type="Proteomes" id="UP000294739">
    <property type="component" value="Unassembled WGS sequence"/>
</dbReference>
<keyword evidence="2" id="KW-0808">Transferase</keyword>
<dbReference type="InterPro" id="IPR052523">
    <property type="entry name" value="Trichothecene_AcTrans"/>
</dbReference>
<dbReference type="PROSITE" id="PS51186">
    <property type="entry name" value="GNAT"/>
    <property type="match status" value="1"/>
</dbReference>
<dbReference type="SUPFAM" id="SSF55729">
    <property type="entry name" value="Acyl-CoA N-acyltransferases (Nat)"/>
    <property type="match status" value="1"/>
</dbReference>
<gene>
    <name evidence="2" type="ORF">E1269_21075</name>
</gene>
<dbReference type="PANTHER" id="PTHR42791">
    <property type="entry name" value="GNAT FAMILY ACETYLTRANSFERASE"/>
    <property type="match status" value="1"/>
</dbReference>
<dbReference type="PANTHER" id="PTHR42791:SF1">
    <property type="entry name" value="N-ACETYLTRANSFERASE DOMAIN-CONTAINING PROTEIN"/>
    <property type="match status" value="1"/>
</dbReference>